<organism evidence="2 3">
    <name type="scientific">Microbacterium dextranolyticum</name>
    <dbReference type="NCBI Taxonomy" id="36806"/>
    <lineage>
        <taxon>Bacteria</taxon>
        <taxon>Bacillati</taxon>
        <taxon>Actinomycetota</taxon>
        <taxon>Actinomycetes</taxon>
        <taxon>Micrococcales</taxon>
        <taxon>Microbacteriaceae</taxon>
        <taxon>Microbacterium</taxon>
    </lineage>
</organism>
<gene>
    <name evidence="2" type="ORF">GCM10017591_17350</name>
</gene>
<dbReference type="AlphaFoldDB" id="A0A9W6M6A9"/>
<evidence type="ECO:0000313" key="2">
    <source>
        <dbReference type="EMBL" id="GLJ95672.1"/>
    </source>
</evidence>
<reference evidence="2" key="1">
    <citation type="journal article" date="2014" name="Int. J. Syst. Evol. Microbiol.">
        <title>Complete genome sequence of Corynebacterium casei LMG S-19264T (=DSM 44701T), isolated from a smear-ripened cheese.</title>
        <authorList>
            <consortium name="US DOE Joint Genome Institute (JGI-PGF)"/>
            <person name="Walter F."/>
            <person name="Albersmeier A."/>
            <person name="Kalinowski J."/>
            <person name="Ruckert C."/>
        </authorList>
    </citation>
    <scope>NUCLEOTIDE SEQUENCE</scope>
    <source>
        <strain evidence="2">VKM Ac-1940</strain>
    </source>
</reference>
<name>A0A9W6M6A9_9MICO</name>
<dbReference type="Proteomes" id="UP001142291">
    <property type="component" value="Unassembled WGS sequence"/>
</dbReference>
<sequence>MSSNRRTREPDLGYLDFDELPYRESTAAVPCAHWLLGGQHPAWHPGRSRSEEESCQCLSDGEHGVGFDHWHALLPGGGRRVFLNQPYAGRGDHYAQARRFADDWGLDAHPVAELFRPSDPLLSSSAVLFARVGVDVGDVVARLRGRWLELVPGATVPRLPEPFEAPIPPETRRTVSEVQDEASAADETHVVRSYD</sequence>
<keyword evidence="3" id="KW-1185">Reference proteome</keyword>
<reference evidence="2" key="2">
    <citation type="submission" date="2023-01" db="EMBL/GenBank/DDBJ databases">
        <authorList>
            <person name="Sun Q."/>
            <person name="Evtushenko L."/>
        </authorList>
    </citation>
    <scope>NUCLEOTIDE SEQUENCE</scope>
    <source>
        <strain evidence="2">VKM Ac-1940</strain>
    </source>
</reference>
<feature type="compositionally biased region" description="Basic and acidic residues" evidence="1">
    <location>
        <begin position="186"/>
        <end position="195"/>
    </location>
</feature>
<protein>
    <submittedName>
        <fullName evidence="2">Uncharacterized protein</fullName>
    </submittedName>
</protein>
<accession>A0A9W6M6A9</accession>
<evidence type="ECO:0000256" key="1">
    <source>
        <dbReference type="SAM" id="MobiDB-lite"/>
    </source>
</evidence>
<evidence type="ECO:0000313" key="3">
    <source>
        <dbReference type="Proteomes" id="UP001142291"/>
    </source>
</evidence>
<feature type="region of interest" description="Disordered" evidence="1">
    <location>
        <begin position="161"/>
        <end position="195"/>
    </location>
</feature>
<proteinExistence type="predicted"/>
<comment type="caution">
    <text evidence="2">The sequence shown here is derived from an EMBL/GenBank/DDBJ whole genome shotgun (WGS) entry which is preliminary data.</text>
</comment>
<dbReference type="EMBL" id="BSER01000009">
    <property type="protein sequence ID" value="GLJ95672.1"/>
    <property type="molecule type" value="Genomic_DNA"/>
</dbReference>